<keyword evidence="6" id="KW-1185">Reference proteome</keyword>
<dbReference type="Proteomes" id="UP000298438">
    <property type="component" value="Unassembled WGS sequence"/>
</dbReference>
<feature type="region of interest" description="Disordered" evidence="3">
    <location>
        <begin position="13"/>
        <end position="38"/>
    </location>
</feature>
<dbReference type="InterPro" id="IPR011006">
    <property type="entry name" value="CheY-like_superfamily"/>
</dbReference>
<evidence type="ECO:0000256" key="3">
    <source>
        <dbReference type="SAM" id="MobiDB-lite"/>
    </source>
</evidence>
<dbReference type="PROSITE" id="PS50110">
    <property type="entry name" value="RESPONSE_REGULATORY"/>
    <property type="match status" value="1"/>
</dbReference>
<evidence type="ECO:0000256" key="2">
    <source>
        <dbReference type="PROSITE-ProRule" id="PRU00169"/>
    </source>
</evidence>
<dbReference type="EMBL" id="SPVF01000274">
    <property type="protein sequence ID" value="TFW10714.1"/>
    <property type="molecule type" value="Genomic_DNA"/>
</dbReference>
<dbReference type="OrthoDB" id="8755166at2"/>
<sequence length="170" mass="18600">MVDQRADEIAKITARGLPDVPERRRRRRPDFDLTDPSDYLKMRKTPPGGAVLIVDRGPSCRDHVARLLAPRKVEVEWTDSASAAIRLCDETPVSVVLVNTSTPEVDPYALCASIKGLAGAARIAVVFLVGSDFHYDPARARAVGVRGLLDKPIADRHLSATIKRLLSLPL</sequence>
<dbReference type="AlphaFoldDB" id="A0A4Y9RNW7"/>
<dbReference type="InterPro" id="IPR050595">
    <property type="entry name" value="Bact_response_regulator"/>
</dbReference>
<dbReference type="Gene3D" id="3.40.50.2300">
    <property type="match status" value="1"/>
</dbReference>
<accession>A0A4Y9RNW7</accession>
<dbReference type="PANTHER" id="PTHR44591:SF3">
    <property type="entry name" value="RESPONSE REGULATORY DOMAIN-CONTAINING PROTEIN"/>
    <property type="match status" value="1"/>
</dbReference>
<dbReference type="Pfam" id="PF00072">
    <property type="entry name" value="Response_reg"/>
    <property type="match status" value="1"/>
</dbReference>
<gene>
    <name evidence="5" type="ORF">E4L96_22920</name>
</gene>
<feature type="domain" description="Response regulatory" evidence="4">
    <location>
        <begin position="50"/>
        <end position="166"/>
    </location>
</feature>
<dbReference type="SMART" id="SM00448">
    <property type="entry name" value="REC"/>
    <property type="match status" value="1"/>
</dbReference>
<evidence type="ECO:0000256" key="1">
    <source>
        <dbReference type="ARBA" id="ARBA00022553"/>
    </source>
</evidence>
<dbReference type="InterPro" id="IPR001789">
    <property type="entry name" value="Sig_transdc_resp-reg_receiver"/>
</dbReference>
<organism evidence="5 6">
    <name type="scientific">Zemynaea arenosa</name>
    <dbReference type="NCBI Taxonomy" id="2561931"/>
    <lineage>
        <taxon>Bacteria</taxon>
        <taxon>Pseudomonadati</taxon>
        <taxon>Pseudomonadota</taxon>
        <taxon>Betaproteobacteria</taxon>
        <taxon>Burkholderiales</taxon>
        <taxon>Oxalobacteraceae</taxon>
        <taxon>Telluria group</taxon>
        <taxon>Zemynaea</taxon>
    </lineage>
</organism>
<reference evidence="5 6" key="1">
    <citation type="submission" date="2019-03" db="EMBL/GenBank/DDBJ databases">
        <title>Draft Genome Sequence of Massilia arenosa sp. nov., a Novel Massilia Species Isolated from a Sandy-loam Maize Soil.</title>
        <authorList>
            <person name="Raths R."/>
            <person name="Peta V."/>
            <person name="Bucking H."/>
        </authorList>
    </citation>
    <scope>NUCLEOTIDE SEQUENCE [LARGE SCALE GENOMIC DNA]</scope>
    <source>
        <strain evidence="5 6">MC02</strain>
    </source>
</reference>
<name>A0A4Y9RNW7_9BURK</name>
<comment type="caution">
    <text evidence="2">Lacks conserved residue(s) required for the propagation of feature annotation.</text>
</comment>
<evidence type="ECO:0000313" key="5">
    <source>
        <dbReference type="EMBL" id="TFW10714.1"/>
    </source>
</evidence>
<keyword evidence="1" id="KW-0597">Phosphoprotein</keyword>
<dbReference type="SUPFAM" id="SSF52172">
    <property type="entry name" value="CheY-like"/>
    <property type="match status" value="1"/>
</dbReference>
<proteinExistence type="predicted"/>
<evidence type="ECO:0000259" key="4">
    <source>
        <dbReference type="PROSITE" id="PS50110"/>
    </source>
</evidence>
<evidence type="ECO:0000313" key="6">
    <source>
        <dbReference type="Proteomes" id="UP000298438"/>
    </source>
</evidence>
<dbReference type="PANTHER" id="PTHR44591">
    <property type="entry name" value="STRESS RESPONSE REGULATOR PROTEIN 1"/>
    <property type="match status" value="1"/>
</dbReference>
<dbReference type="CDD" id="cd00156">
    <property type="entry name" value="REC"/>
    <property type="match status" value="1"/>
</dbReference>
<comment type="caution">
    <text evidence="5">The sequence shown here is derived from an EMBL/GenBank/DDBJ whole genome shotgun (WGS) entry which is preliminary data.</text>
</comment>
<protein>
    <submittedName>
        <fullName evidence="5">Response regulator</fullName>
    </submittedName>
</protein>
<dbReference type="GO" id="GO:0000160">
    <property type="term" value="P:phosphorelay signal transduction system"/>
    <property type="evidence" value="ECO:0007669"/>
    <property type="project" value="InterPro"/>
</dbReference>